<reference evidence="2 3" key="1">
    <citation type="submission" date="2020-05" db="EMBL/GenBank/DDBJ databases">
        <title>Genomic Encyclopedia of Type Strains, Phase III (KMG-III): the genomes of soil and plant-associated and newly described type strains.</title>
        <authorList>
            <person name="Whitman W."/>
        </authorList>
    </citation>
    <scope>NUCLEOTIDE SEQUENCE [LARGE SCALE GENOMIC DNA]</scope>
    <source>
        <strain evidence="2 3">KCTC 19046</strain>
    </source>
</reference>
<accession>A0ABX2A0V1</accession>
<feature type="region of interest" description="Disordered" evidence="1">
    <location>
        <begin position="52"/>
        <end position="71"/>
    </location>
</feature>
<gene>
    <name evidence="2" type="ORF">HDG69_001040</name>
</gene>
<evidence type="ECO:0000256" key="1">
    <source>
        <dbReference type="SAM" id="MobiDB-lite"/>
    </source>
</evidence>
<protein>
    <submittedName>
        <fullName evidence="2">Uncharacterized protein</fullName>
    </submittedName>
</protein>
<evidence type="ECO:0000313" key="3">
    <source>
        <dbReference type="Proteomes" id="UP000757540"/>
    </source>
</evidence>
<proteinExistence type="predicted"/>
<keyword evidence="3" id="KW-1185">Reference proteome</keyword>
<feature type="compositionally biased region" description="Basic and acidic residues" evidence="1">
    <location>
        <begin position="62"/>
        <end position="71"/>
    </location>
</feature>
<evidence type="ECO:0000313" key="2">
    <source>
        <dbReference type="EMBL" id="NOV96487.1"/>
    </source>
</evidence>
<comment type="caution">
    <text evidence="2">The sequence shown here is derived from an EMBL/GenBank/DDBJ whole genome shotgun (WGS) entry which is preliminary data.</text>
</comment>
<dbReference type="RefSeq" id="WP_171782664.1">
    <property type="nucleotide sequence ID" value="NZ_BAAAML010000002.1"/>
</dbReference>
<sequence>MSLEQDPFEHRVTKDGRVLVNRGGVQVAVVAGARADRLVSLLGQDHDRDQELLARATGNYRRGNERTRRRP</sequence>
<organism evidence="2 3">
    <name type="scientific">Isoptericola halotolerans</name>
    <dbReference type="NCBI Taxonomy" id="300560"/>
    <lineage>
        <taxon>Bacteria</taxon>
        <taxon>Bacillati</taxon>
        <taxon>Actinomycetota</taxon>
        <taxon>Actinomycetes</taxon>
        <taxon>Micrococcales</taxon>
        <taxon>Promicromonosporaceae</taxon>
        <taxon>Isoptericola</taxon>
    </lineage>
</organism>
<dbReference type="EMBL" id="JABEZU010000001">
    <property type="protein sequence ID" value="NOV96487.1"/>
    <property type="molecule type" value="Genomic_DNA"/>
</dbReference>
<name>A0ABX2A0V1_9MICO</name>
<dbReference type="Proteomes" id="UP000757540">
    <property type="component" value="Unassembled WGS sequence"/>
</dbReference>